<feature type="compositionally biased region" description="Polar residues" evidence="7">
    <location>
        <begin position="423"/>
        <end position="438"/>
    </location>
</feature>
<evidence type="ECO:0000313" key="13">
    <source>
        <dbReference type="Proteomes" id="UP000503349"/>
    </source>
</evidence>
<dbReference type="PROSITE" id="PS50024">
    <property type="entry name" value="SEA"/>
    <property type="match status" value="1"/>
</dbReference>
<accession>A0A6G1QWY4</accession>
<feature type="domain" description="ZP" evidence="11">
    <location>
        <begin position="573"/>
        <end position="824"/>
    </location>
</feature>
<dbReference type="PROSITE" id="PS51034">
    <property type="entry name" value="ZP_2"/>
    <property type="match status" value="1"/>
</dbReference>
<dbReference type="EMBL" id="CM015735">
    <property type="protein sequence ID" value="KAF3706728.1"/>
    <property type="molecule type" value="Genomic_DNA"/>
</dbReference>
<name>A0A6G1QWY4_CHAAH</name>
<reference evidence="12 13" key="1">
    <citation type="submission" date="2019-02" db="EMBL/GenBank/DDBJ databases">
        <title>Opniocepnalus argus genome.</title>
        <authorList>
            <person name="Zhou C."/>
            <person name="Xiao S."/>
        </authorList>
    </citation>
    <scope>NUCLEOTIDE SEQUENCE [LARGE SCALE GENOMIC DNA]</scope>
    <source>
        <strain evidence="12">OARG1902GOOAL</strain>
        <tissue evidence="12">Muscle</tissue>
    </source>
</reference>
<evidence type="ECO:0000259" key="10">
    <source>
        <dbReference type="PROSITE" id="PS50026"/>
    </source>
</evidence>
<dbReference type="PANTHER" id="PTHR14002">
    <property type="entry name" value="ENDOGLIN/TGF-BETA RECEPTOR TYPE III"/>
    <property type="match status" value="1"/>
</dbReference>
<dbReference type="SMART" id="SM00181">
    <property type="entry name" value="EGF"/>
    <property type="match status" value="2"/>
</dbReference>
<evidence type="ECO:0000256" key="2">
    <source>
        <dbReference type="ARBA" id="ARBA00022729"/>
    </source>
</evidence>
<keyword evidence="8" id="KW-0472">Membrane</keyword>
<dbReference type="InterPro" id="IPR036364">
    <property type="entry name" value="SEA_dom_sf"/>
</dbReference>
<evidence type="ECO:0000256" key="6">
    <source>
        <dbReference type="PROSITE-ProRule" id="PRU00076"/>
    </source>
</evidence>
<dbReference type="Proteomes" id="UP000503349">
    <property type="component" value="Chromosome 24"/>
</dbReference>
<dbReference type="GO" id="GO:0005509">
    <property type="term" value="F:calcium ion binding"/>
    <property type="evidence" value="ECO:0007669"/>
    <property type="project" value="InterPro"/>
</dbReference>
<evidence type="ECO:0000256" key="3">
    <source>
        <dbReference type="ARBA" id="ARBA00022737"/>
    </source>
</evidence>
<dbReference type="InterPro" id="IPR000082">
    <property type="entry name" value="SEA_dom"/>
</dbReference>
<dbReference type="Pfam" id="PF01390">
    <property type="entry name" value="SEA"/>
    <property type="match status" value="1"/>
</dbReference>
<dbReference type="InterPro" id="IPR018097">
    <property type="entry name" value="EGF_Ca-bd_CS"/>
</dbReference>
<dbReference type="PANTHER" id="PTHR14002:SF22">
    <property type="entry name" value="UROMODULIN-LIKE 1"/>
    <property type="match status" value="1"/>
</dbReference>
<keyword evidence="3" id="KW-0677">Repeat</keyword>
<evidence type="ECO:0000256" key="5">
    <source>
        <dbReference type="ARBA" id="ARBA00023180"/>
    </source>
</evidence>
<dbReference type="InterPro" id="IPR042235">
    <property type="entry name" value="ZP-C_dom"/>
</dbReference>
<protein>
    <submittedName>
        <fullName evidence="12">Uromodulin-like 1 Olfactorin</fullName>
    </submittedName>
</protein>
<dbReference type="InterPro" id="IPR055355">
    <property type="entry name" value="ZP-C"/>
</dbReference>
<keyword evidence="4" id="KW-1015">Disulfide bond</keyword>
<evidence type="ECO:0000313" key="12">
    <source>
        <dbReference type="EMBL" id="KAF3706728.1"/>
    </source>
</evidence>
<dbReference type="SMART" id="SM00200">
    <property type="entry name" value="SEA"/>
    <property type="match status" value="1"/>
</dbReference>
<dbReference type="CDD" id="cd00053">
    <property type="entry name" value="EGF"/>
    <property type="match status" value="1"/>
</dbReference>
<dbReference type="PRINTS" id="PR00023">
    <property type="entry name" value="ZPELLUCIDA"/>
</dbReference>
<dbReference type="InterPro" id="IPR001881">
    <property type="entry name" value="EGF-like_Ca-bd_dom"/>
</dbReference>
<evidence type="ECO:0000256" key="1">
    <source>
        <dbReference type="ARBA" id="ARBA00022536"/>
    </source>
</evidence>
<proteinExistence type="predicted"/>
<evidence type="ECO:0000259" key="9">
    <source>
        <dbReference type="PROSITE" id="PS50024"/>
    </source>
</evidence>
<dbReference type="CDD" id="cd00054">
    <property type="entry name" value="EGF_CA"/>
    <property type="match status" value="1"/>
</dbReference>
<gene>
    <name evidence="12" type="ORF">EXN66_Car022420</name>
</gene>
<dbReference type="InterPro" id="IPR000152">
    <property type="entry name" value="EGF-type_Asp/Asn_hydroxyl_site"/>
</dbReference>
<evidence type="ECO:0000256" key="4">
    <source>
        <dbReference type="ARBA" id="ARBA00023157"/>
    </source>
</evidence>
<dbReference type="InterPro" id="IPR001507">
    <property type="entry name" value="ZP_dom"/>
</dbReference>
<dbReference type="Pfam" id="PF07645">
    <property type="entry name" value="EGF_CA"/>
    <property type="match status" value="2"/>
</dbReference>
<dbReference type="InterPro" id="IPR055356">
    <property type="entry name" value="ZP-N"/>
</dbReference>
<keyword evidence="8" id="KW-0812">Transmembrane</keyword>
<dbReference type="GO" id="GO:0030855">
    <property type="term" value="P:epithelial cell differentiation"/>
    <property type="evidence" value="ECO:0007669"/>
    <property type="project" value="UniProtKB-ARBA"/>
</dbReference>
<feature type="region of interest" description="Disordered" evidence="7">
    <location>
        <begin position="404"/>
        <end position="518"/>
    </location>
</feature>
<sequence length="905" mass="98191">MVQQEEEKDRATEDLVFEDTQNSPVNKSENGGYRFNATVTVKTDYQQLMSNGERLPNHTRLLQAMVTGALQSDNVTVYYLSSWAVQPYKTATSLLIDCSFPVSLYSVTSKLHLLVKQIPEVSAVTVEDVDECAEFALHQCSPLADCNNTVGSYRCTCHKGYTDGDPSNPGAHCTAEIRVQTTTDSLLINTNPFHTQQTYRVVLSRGSEVIQFWDVTETKMEFGKLQPGALYNVAVTPQACGNHRFTLYLPVKTDAQSLDVTTRITNIQFSADLQNTSSQAYRNLSEGILEQIYQSLSPEMKTLIDLGLLRIKIRGFSPGSVVVTFTIISVPSQDITNVSTAVLHSLMNSSQYTVDENSTSISEGNDCSPWATCKNEKGSYTCICLDGFIDNNPVRPGRACQAAVPLETSPPPPRLTPTIPPTFNSTPISQTRPTSDPALTTGKPPPSLTPVIISTSERSSSTVTPNTVSSTTSTSTTPGTTRVPVVTSAPATTTSPTATTNTAVTTTTTQPTTSSTDPQTTLVFKATTIMTSAISAPTTTLTNPTSTATASKTSAPVLTIVTSASMSRAISVHCRVASITVTIAKDFLLNSNIGERNLYLGMVGCGVNGGNATHADLTVAWNECGTMLMHNETYYTASVTLFSTMDPYNSPSGSVETPRIQLQVPVMCTYMKSMLISADYGSMGYDVIKDVIMGLGSFQVTVQLMNGTVPLPHNYSLSSQEVVVVEVSLNTSSEQIKVVVSRCWATPTPNPTDTNRYTFLENSCPVNTQTRVLTNGNYSRSRISVQIFSFVDLNMVYVHCQVQICVLTGSNTCVADCAQKTTRTSNSFGSMVGSSQALCRSEEKSLDQEYNNLHTIGLACIGIGLSLVFIVGFVCLFYYQRNRIGHYNFSSKPKQDNFTYLVFNA</sequence>
<keyword evidence="5" id="KW-0325">Glycoprotein</keyword>
<evidence type="ECO:0000259" key="11">
    <source>
        <dbReference type="PROSITE" id="PS51034"/>
    </source>
</evidence>
<dbReference type="SUPFAM" id="SSF57196">
    <property type="entry name" value="EGF/Laminin"/>
    <property type="match status" value="1"/>
</dbReference>
<dbReference type="Gene3D" id="2.60.40.4100">
    <property type="entry name" value="Zona pellucida, ZP-C domain"/>
    <property type="match status" value="1"/>
</dbReference>
<dbReference type="Gene3D" id="2.10.25.10">
    <property type="entry name" value="Laminin"/>
    <property type="match status" value="2"/>
</dbReference>
<dbReference type="InterPro" id="IPR000742">
    <property type="entry name" value="EGF"/>
</dbReference>
<dbReference type="PROSITE" id="PS01187">
    <property type="entry name" value="EGF_CA"/>
    <property type="match status" value="1"/>
</dbReference>
<feature type="domain" description="SEA" evidence="9">
    <location>
        <begin position="254"/>
        <end position="366"/>
    </location>
</feature>
<comment type="caution">
    <text evidence="6">Lacks conserved residue(s) required for the propagation of feature annotation.</text>
</comment>
<dbReference type="InterPro" id="IPR048290">
    <property type="entry name" value="ZP_chr"/>
</dbReference>
<dbReference type="Pfam" id="PF23344">
    <property type="entry name" value="ZP-N"/>
    <property type="match status" value="1"/>
</dbReference>
<dbReference type="Gene3D" id="2.60.40.3210">
    <property type="entry name" value="Zona pellucida, ZP-N domain"/>
    <property type="match status" value="1"/>
</dbReference>
<dbReference type="PROSITE" id="PS50026">
    <property type="entry name" value="EGF_3"/>
    <property type="match status" value="1"/>
</dbReference>
<dbReference type="SUPFAM" id="SSF82671">
    <property type="entry name" value="SEA domain"/>
    <property type="match status" value="1"/>
</dbReference>
<evidence type="ECO:0000256" key="8">
    <source>
        <dbReference type="SAM" id="Phobius"/>
    </source>
</evidence>
<keyword evidence="1 6" id="KW-0245">EGF-like domain</keyword>
<organism evidence="12 13">
    <name type="scientific">Channa argus</name>
    <name type="common">Northern snakehead</name>
    <name type="synonym">Ophicephalus argus</name>
    <dbReference type="NCBI Taxonomy" id="215402"/>
    <lineage>
        <taxon>Eukaryota</taxon>
        <taxon>Metazoa</taxon>
        <taxon>Chordata</taxon>
        <taxon>Craniata</taxon>
        <taxon>Vertebrata</taxon>
        <taxon>Euteleostomi</taxon>
        <taxon>Actinopterygii</taxon>
        <taxon>Neopterygii</taxon>
        <taxon>Teleostei</taxon>
        <taxon>Neoteleostei</taxon>
        <taxon>Acanthomorphata</taxon>
        <taxon>Anabantaria</taxon>
        <taxon>Anabantiformes</taxon>
        <taxon>Channoidei</taxon>
        <taxon>Channidae</taxon>
        <taxon>Channa</taxon>
    </lineage>
</organism>
<feature type="transmembrane region" description="Helical" evidence="8">
    <location>
        <begin position="856"/>
        <end position="879"/>
    </location>
</feature>
<keyword evidence="13" id="KW-1185">Reference proteome</keyword>
<reference evidence="13" key="2">
    <citation type="submission" date="2019-02" db="EMBL/GenBank/DDBJ databases">
        <title>Opniocepnalus argus Var Kimnra genome.</title>
        <authorList>
            <person name="Zhou C."/>
            <person name="Xiao S."/>
        </authorList>
    </citation>
    <scope>NUCLEOTIDE SEQUENCE [LARGE SCALE GENOMIC DNA]</scope>
</reference>
<dbReference type="FunFam" id="2.10.25.10:FF:000038">
    <property type="entry name" value="Fibrillin 2"/>
    <property type="match status" value="1"/>
</dbReference>
<keyword evidence="8" id="KW-1133">Transmembrane helix</keyword>
<dbReference type="InterPro" id="IPR049883">
    <property type="entry name" value="NOTCH1_EGF-like"/>
</dbReference>
<dbReference type="Pfam" id="PF00100">
    <property type="entry name" value="Zona_pellucida"/>
    <property type="match status" value="1"/>
</dbReference>
<dbReference type="SMART" id="SM00179">
    <property type="entry name" value="EGF_CA"/>
    <property type="match status" value="2"/>
</dbReference>
<feature type="compositionally biased region" description="Pro residues" evidence="7">
    <location>
        <begin position="408"/>
        <end position="420"/>
    </location>
</feature>
<keyword evidence="2" id="KW-0732">Signal</keyword>
<dbReference type="PROSITE" id="PS00010">
    <property type="entry name" value="ASX_HYDROXYL"/>
    <property type="match status" value="1"/>
</dbReference>
<dbReference type="SMART" id="SM00241">
    <property type="entry name" value="ZP"/>
    <property type="match status" value="1"/>
</dbReference>
<feature type="compositionally biased region" description="Low complexity" evidence="7">
    <location>
        <begin position="459"/>
        <end position="518"/>
    </location>
</feature>
<dbReference type="GO" id="GO:0071944">
    <property type="term" value="C:cell periphery"/>
    <property type="evidence" value="ECO:0007669"/>
    <property type="project" value="UniProtKB-ARBA"/>
</dbReference>
<feature type="domain" description="EGF-like" evidence="10">
    <location>
        <begin position="128"/>
        <end position="167"/>
    </location>
</feature>
<evidence type="ECO:0000256" key="7">
    <source>
        <dbReference type="SAM" id="MobiDB-lite"/>
    </source>
</evidence>
<dbReference type="AlphaFoldDB" id="A0A6G1QWY4"/>